<comment type="caution">
    <text evidence="1">The sequence shown here is derived from an EMBL/GenBank/DDBJ whole genome shotgun (WGS) entry which is preliminary data.</text>
</comment>
<organism evidence="1 2">
    <name type="scientific">Streblomastix strix</name>
    <dbReference type="NCBI Taxonomy" id="222440"/>
    <lineage>
        <taxon>Eukaryota</taxon>
        <taxon>Metamonada</taxon>
        <taxon>Preaxostyla</taxon>
        <taxon>Oxymonadida</taxon>
        <taxon>Streblomastigidae</taxon>
        <taxon>Streblomastix</taxon>
    </lineage>
</organism>
<feature type="non-terminal residue" evidence="1">
    <location>
        <position position="1"/>
    </location>
</feature>
<name>A0A5J4TXS8_9EUKA</name>
<protein>
    <submittedName>
        <fullName evidence="1">Uncharacterized protein</fullName>
    </submittedName>
</protein>
<dbReference type="Proteomes" id="UP000324800">
    <property type="component" value="Unassembled WGS sequence"/>
</dbReference>
<evidence type="ECO:0000313" key="2">
    <source>
        <dbReference type="Proteomes" id="UP000324800"/>
    </source>
</evidence>
<sequence length="239" mass="25850">DSDQYSGIIEDQWTIGIILNEGPTAQQFSICQSLDFSNASRGLRISTDGNTLTFNCNGLFDAGTDQTIAGTKTFVRVMQIQPNSNNFYERVRISRSTVGNYGGIYLGCNPNLTYGALTDQSSMVNTPTGELRIGVSDQLLNYNQRLMKSAVGNTLNFYRSVNSGKIQINPTATGYNDDLRISRSDPTSTGNSSIQLGCSRTSNVDVIEGQWSIFTPPSSSTNNPQSLIIAVASQAGDNI</sequence>
<reference evidence="1 2" key="1">
    <citation type="submission" date="2019-03" db="EMBL/GenBank/DDBJ databases">
        <title>Single cell metagenomics reveals metabolic interactions within the superorganism composed of flagellate Streblomastix strix and complex community of Bacteroidetes bacteria on its surface.</title>
        <authorList>
            <person name="Treitli S.C."/>
            <person name="Kolisko M."/>
            <person name="Husnik F."/>
            <person name="Keeling P."/>
            <person name="Hampl V."/>
        </authorList>
    </citation>
    <scope>NUCLEOTIDE SEQUENCE [LARGE SCALE GENOMIC DNA]</scope>
    <source>
        <strain evidence="1">ST1C</strain>
    </source>
</reference>
<gene>
    <name evidence="1" type="ORF">EZS28_042032</name>
</gene>
<accession>A0A5J4TXS8</accession>
<proteinExistence type="predicted"/>
<dbReference type="EMBL" id="SNRW01024197">
    <property type="protein sequence ID" value="KAA6362441.1"/>
    <property type="molecule type" value="Genomic_DNA"/>
</dbReference>
<dbReference type="AlphaFoldDB" id="A0A5J4TXS8"/>
<evidence type="ECO:0000313" key="1">
    <source>
        <dbReference type="EMBL" id="KAA6362441.1"/>
    </source>
</evidence>